<evidence type="ECO:0000313" key="3">
    <source>
        <dbReference type="Proteomes" id="UP001176940"/>
    </source>
</evidence>
<name>A0ABN9LD62_9NEOB</name>
<evidence type="ECO:0000313" key="2">
    <source>
        <dbReference type="EMBL" id="CAJ0937883.1"/>
    </source>
</evidence>
<dbReference type="PANTHER" id="PTHR23312:SF8">
    <property type="entry name" value="ARMADILLO REPEAT-CONTAINING PROTEIN 5"/>
    <property type="match status" value="1"/>
</dbReference>
<dbReference type="PANTHER" id="PTHR23312">
    <property type="entry name" value="ARMC5 ARMADILLO REPEAT-CONTAINING -RELATED"/>
    <property type="match status" value="1"/>
</dbReference>
<feature type="chain" id="PRO_5045783948" evidence="1">
    <location>
        <begin position="31"/>
        <end position="156"/>
    </location>
</feature>
<keyword evidence="3" id="KW-1185">Reference proteome</keyword>
<proteinExistence type="predicted"/>
<reference evidence="2" key="1">
    <citation type="submission" date="2023-07" db="EMBL/GenBank/DDBJ databases">
        <authorList>
            <person name="Stuckert A."/>
        </authorList>
    </citation>
    <scope>NUCLEOTIDE SEQUENCE</scope>
</reference>
<organism evidence="2 3">
    <name type="scientific">Ranitomeya imitator</name>
    <name type="common">mimic poison frog</name>
    <dbReference type="NCBI Taxonomy" id="111125"/>
    <lineage>
        <taxon>Eukaryota</taxon>
        <taxon>Metazoa</taxon>
        <taxon>Chordata</taxon>
        <taxon>Craniata</taxon>
        <taxon>Vertebrata</taxon>
        <taxon>Euteleostomi</taxon>
        <taxon>Amphibia</taxon>
        <taxon>Batrachia</taxon>
        <taxon>Anura</taxon>
        <taxon>Neobatrachia</taxon>
        <taxon>Hyloidea</taxon>
        <taxon>Dendrobatidae</taxon>
        <taxon>Dendrobatinae</taxon>
        <taxon>Ranitomeya</taxon>
    </lineage>
</organism>
<dbReference type="InterPro" id="IPR016024">
    <property type="entry name" value="ARM-type_fold"/>
</dbReference>
<dbReference type="Proteomes" id="UP001176940">
    <property type="component" value="Unassembled WGS sequence"/>
</dbReference>
<sequence>MCPGRGGAELFRKRGGLALLLALFTDPARAAVLGTSRRNLELALSLLANGCTEAGSRSQVRELDGIPALVSILQSVCIDSIWNRVSRALGNLALDPLNSVIIHQSAPDYVPVTMENPVQQHHAGYATPENSNFPDVLEPCTWSSASSTEVYPWPRV</sequence>
<gene>
    <name evidence="2" type="ORF">RIMI_LOCUS7359737</name>
</gene>
<dbReference type="EMBL" id="CAUEEQ010013889">
    <property type="protein sequence ID" value="CAJ0937883.1"/>
    <property type="molecule type" value="Genomic_DNA"/>
</dbReference>
<feature type="signal peptide" evidence="1">
    <location>
        <begin position="1"/>
        <end position="30"/>
    </location>
</feature>
<dbReference type="SUPFAM" id="SSF48371">
    <property type="entry name" value="ARM repeat"/>
    <property type="match status" value="1"/>
</dbReference>
<comment type="caution">
    <text evidence="2">The sequence shown here is derived from an EMBL/GenBank/DDBJ whole genome shotgun (WGS) entry which is preliminary data.</text>
</comment>
<protein>
    <submittedName>
        <fullName evidence="2">Uncharacterized protein</fullName>
    </submittedName>
</protein>
<accession>A0ABN9LD62</accession>
<evidence type="ECO:0000256" key="1">
    <source>
        <dbReference type="SAM" id="SignalP"/>
    </source>
</evidence>
<dbReference type="InterPro" id="IPR011989">
    <property type="entry name" value="ARM-like"/>
</dbReference>
<keyword evidence="1" id="KW-0732">Signal</keyword>
<dbReference type="Gene3D" id="1.25.10.10">
    <property type="entry name" value="Leucine-rich Repeat Variant"/>
    <property type="match status" value="1"/>
</dbReference>